<dbReference type="CTD" id="444733"/>
<evidence type="ECO:0000256" key="1">
    <source>
        <dbReference type="ARBA" id="ARBA00022723"/>
    </source>
</evidence>
<evidence type="ECO:0000313" key="11">
    <source>
        <dbReference type="RefSeq" id="XP_041431583.1"/>
    </source>
</evidence>
<evidence type="ECO:0000256" key="6">
    <source>
        <dbReference type="SAM" id="MobiDB-lite"/>
    </source>
</evidence>
<dbReference type="OMA" id="QYFLIEG"/>
<evidence type="ECO:0000313" key="8">
    <source>
        <dbReference type="Proteomes" id="UP000186698"/>
    </source>
</evidence>
<feature type="compositionally biased region" description="Polar residues" evidence="6">
    <location>
        <begin position="195"/>
        <end position="209"/>
    </location>
</feature>
<dbReference type="Bgee" id="444733">
    <property type="expression patterns" value="Expressed in intestine and 19 other cell types or tissues"/>
</dbReference>
<dbReference type="Proteomes" id="UP000186698">
    <property type="component" value="Chromosome 9_10L"/>
</dbReference>
<feature type="compositionally biased region" description="Low complexity" evidence="6">
    <location>
        <begin position="283"/>
        <end position="305"/>
    </location>
</feature>
<dbReference type="InterPro" id="IPR006612">
    <property type="entry name" value="THAP_Znf"/>
</dbReference>
<evidence type="ECO:0000256" key="2">
    <source>
        <dbReference type="ARBA" id="ARBA00022771"/>
    </source>
</evidence>
<accession>A0A1L8EWU8</accession>
<feature type="region of interest" description="Disordered" evidence="6">
    <location>
        <begin position="239"/>
        <end position="305"/>
    </location>
</feature>
<keyword evidence="4 5" id="KW-0238">DNA-binding</keyword>
<dbReference type="OrthoDB" id="9934617at2759"/>
<gene>
    <name evidence="12" type="primary">qng1.L</name>
    <name evidence="12" type="synonym">c9_10h9orf64.L</name>
    <name evidence="9 10 11" type="synonym">c9orf64</name>
    <name evidence="9 10 11" type="synonym">c9orf64.L</name>
</gene>
<proteinExistence type="predicted"/>
<feature type="domain" description="THAP-type" evidence="7">
    <location>
        <begin position="38"/>
        <end position="131"/>
    </location>
</feature>
<dbReference type="GO" id="GO:0008270">
    <property type="term" value="F:zinc ion binding"/>
    <property type="evidence" value="ECO:0007669"/>
    <property type="project" value="UniProtKB-KW"/>
</dbReference>
<evidence type="ECO:0000313" key="10">
    <source>
        <dbReference type="RefSeq" id="XP_041431582.1"/>
    </source>
</evidence>
<dbReference type="SMART" id="SM00980">
    <property type="entry name" value="THAP"/>
    <property type="match status" value="1"/>
</dbReference>
<organism evidence="9">
    <name type="scientific">Xenopus laevis</name>
    <name type="common">African clawed frog</name>
    <dbReference type="NCBI Taxonomy" id="8355"/>
    <lineage>
        <taxon>Eukaryota</taxon>
        <taxon>Metazoa</taxon>
        <taxon>Chordata</taxon>
        <taxon>Craniata</taxon>
        <taxon>Vertebrata</taxon>
        <taxon>Euteleostomi</taxon>
        <taxon>Amphibia</taxon>
        <taxon>Batrachia</taxon>
        <taxon>Anura</taxon>
        <taxon>Pipoidea</taxon>
        <taxon>Pipidae</taxon>
        <taxon>Xenopodinae</taxon>
        <taxon>Xenopus</taxon>
        <taxon>Xenopus</taxon>
    </lineage>
</organism>
<evidence type="ECO:0000313" key="12">
    <source>
        <dbReference type="Xenbase" id="XB-GENE-6254381"/>
    </source>
</evidence>
<dbReference type="PANTHER" id="PTHR31751">
    <property type="entry name" value="SI:CH211-108C17.2-RELATED-RELATED"/>
    <property type="match status" value="1"/>
</dbReference>
<dbReference type="Xenbase" id="XB-GENE-6254381">
    <property type="gene designation" value="qng1.L"/>
</dbReference>
<reference evidence="9" key="1">
    <citation type="submission" date="2022-04" db="UniProtKB">
        <authorList>
            <consortium name="RefSeq"/>
        </authorList>
    </citation>
    <scope>IDENTIFICATION</scope>
    <source>
        <strain evidence="9 10">J_2021</strain>
        <tissue evidence="9 10">Erythrocytes</tissue>
    </source>
</reference>
<evidence type="ECO:0000313" key="9">
    <source>
        <dbReference type="RefSeq" id="XP_018089882.1"/>
    </source>
</evidence>
<dbReference type="GO" id="GO:0003677">
    <property type="term" value="F:DNA binding"/>
    <property type="evidence" value="ECO:0007669"/>
    <property type="project" value="UniProtKB-UniRule"/>
</dbReference>
<evidence type="ECO:0000256" key="3">
    <source>
        <dbReference type="ARBA" id="ARBA00022833"/>
    </source>
</evidence>
<keyword evidence="2 5" id="KW-0863">Zinc-finger</keyword>
<name>A0A1L8EWU8_XENLA</name>
<dbReference type="PROSITE" id="PS50950">
    <property type="entry name" value="ZF_THAP"/>
    <property type="match status" value="1"/>
</dbReference>
<protein>
    <submittedName>
        <fullName evidence="9 10">Chromosome 9 open reading frame 64 L homeolog isoform X1</fullName>
    </submittedName>
</protein>
<keyword evidence="1" id="KW-0479">Metal-binding</keyword>
<evidence type="ECO:0000259" key="7">
    <source>
        <dbReference type="PROSITE" id="PS50950"/>
    </source>
</evidence>
<dbReference type="GeneID" id="444733"/>
<feature type="compositionally biased region" description="Low complexity" evidence="6">
    <location>
        <begin position="163"/>
        <end position="178"/>
    </location>
</feature>
<dbReference type="PaxDb" id="8355-A0A1L8EWU8"/>
<keyword evidence="8" id="KW-1185">Reference proteome</keyword>
<sequence length="807" mass="91439">MKSVLWIYYNSTFFGIKIANPQRRTQAKLKLLANQLSMPKCIVNGCSHGSRGKTPSPNVVLHVFPGNIDIIKRWLMAIGQNFGDLDTYAQRIIEGKKTDSFRICSCHFTEDSYTFQGRRKALKKSATPTLFLWNGSASNECKAVPAKRPRPNKDDHSESLPAQSRQNSTSNSSSKETSAGQSQTKKKTKKLGYSNDPTRAKQNSCKRNASTQTIIENDTDPSYYCSHCASPLTSKTSVQTSDLLPSEPAPNKTNFVDSDVQSEHQSKPANFQDVKMEVEEPENTLSDDNTDTTSSFSDDSDASSLPSNLSVDYSIFVEHDTEEDDEIAQSIEPFDVLNTAKDPVDDHTFLVFESCLDKLLLSSRCGRDPNCHSPIKKLKKYVFGSFLTVKAVCQSGHNFHLWDSQPRKGSIYYGNLLVSASILLSGSDFAKVYAMNKLLKLKQMSPSAFKRYRSNYLFPVINHHWKIEQEKVIKQIAGKPVFLVEDNHANIPGCFHQYCTYSLIEGASKKIINFRVEQVSSADTEKQCFKKSLDKLLEKEIQVKSIGTNRKSIRKLVQKDYPGIQHHYNVSHISKCLRNKLSAASKRKNCSQISQWITPAVNHLLWASKTCDGSADLLKKKWQSLMNRVATVHKWETAQLFHGCAHENLSVRCKRKWMKCGSTAFNRFRDIVMSARLIRDLNPLSKICHTDELKLYHNNLLQYWPRTLHCVEDMVVRTQLAALDYNYSVHRGKSPENFTHVQDPSGALQPKVRKCVFDAASKAFLLVILKDIVTFAEGEVNIERQTLSDRFSDNPSLEQRPIKDEQW</sequence>
<evidence type="ECO:0000256" key="4">
    <source>
        <dbReference type="ARBA" id="ARBA00023125"/>
    </source>
</evidence>
<dbReference type="AlphaFoldDB" id="A0A1L8EWU8"/>
<dbReference type="RefSeq" id="XP_041431583.1">
    <property type="nucleotide sequence ID" value="XM_041575649.1"/>
</dbReference>
<feature type="region of interest" description="Disordered" evidence="6">
    <location>
        <begin position="142"/>
        <end position="209"/>
    </location>
</feature>
<dbReference type="AGR" id="Xenbase:XB-GENE-6254381"/>
<dbReference type="PANTHER" id="PTHR31751:SF38">
    <property type="entry name" value="LOC100145493 PROTEIN"/>
    <property type="match status" value="1"/>
</dbReference>
<dbReference type="SUPFAM" id="SSF57716">
    <property type="entry name" value="Glucocorticoid receptor-like (DNA-binding domain)"/>
    <property type="match status" value="1"/>
</dbReference>
<dbReference type="RefSeq" id="XP_041431582.1">
    <property type="nucleotide sequence ID" value="XM_041575648.1"/>
</dbReference>
<evidence type="ECO:0000256" key="5">
    <source>
        <dbReference type="PROSITE-ProRule" id="PRU00309"/>
    </source>
</evidence>
<dbReference type="RefSeq" id="XP_018089882.1">
    <property type="nucleotide sequence ID" value="XM_018234393.2"/>
</dbReference>
<dbReference type="Pfam" id="PF05485">
    <property type="entry name" value="THAP"/>
    <property type="match status" value="1"/>
</dbReference>
<keyword evidence="3" id="KW-0862">Zinc</keyword>